<dbReference type="PANTHER" id="PTHR17605">
    <property type="entry name" value="RIBOSOME BIOGENESIS PROTEIN BOP1 BLOCK OF PROLIFERATION 1 PROTEIN"/>
    <property type="match status" value="1"/>
</dbReference>
<dbReference type="Proteomes" id="UP001235939">
    <property type="component" value="Chromosome 04"/>
</dbReference>
<feature type="repeat" description="WD" evidence="7">
    <location>
        <begin position="683"/>
        <end position="713"/>
    </location>
</feature>
<keyword evidence="3" id="KW-0698">rRNA processing</keyword>
<feature type="compositionally biased region" description="Low complexity" evidence="8">
    <location>
        <begin position="1"/>
        <end position="17"/>
    </location>
</feature>
<evidence type="ECO:0000256" key="2">
    <source>
        <dbReference type="ARBA" id="ARBA00022517"/>
    </source>
</evidence>
<proteinExistence type="predicted"/>
<evidence type="ECO:0000313" key="11">
    <source>
        <dbReference type="Proteomes" id="UP001235939"/>
    </source>
</evidence>
<reference evidence="10 11" key="1">
    <citation type="submission" date="2022-01" db="EMBL/GenBank/DDBJ databases">
        <title>A chromosomal length assembly of Cordylochernes scorpioides.</title>
        <authorList>
            <person name="Zeh D."/>
            <person name="Zeh J."/>
        </authorList>
    </citation>
    <scope>NUCLEOTIDE SEQUENCE [LARGE SCALE GENOMIC DNA]</scope>
    <source>
        <strain evidence="10">IN4F17</strain>
        <tissue evidence="10">Whole Body</tissue>
    </source>
</reference>
<evidence type="ECO:0000256" key="8">
    <source>
        <dbReference type="SAM" id="MobiDB-lite"/>
    </source>
</evidence>
<evidence type="ECO:0000256" key="5">
    <source>
        <dbReference type="ARBA" id="ARBA00022737"/>
    </source>
</evidence>
<feature type="compositionally biased region" description="Acidic residues" evidence="8">
    <location>
        <begin position="71"/>
        <end position="82"/>
    </location>
</feature>
<dbReference type="InterPro" id="IPR012953">
    <property type="entry name" value="BOP1_N_dom"/>
</dbReference>
<protein>
    <submittedName>
        <fullName evidence="10">BOP1</fullName>
    </submittedName>
</protein>
<evidence type="ECO:0000256" key="3">
    <source>
        <dbReference type="ARBA" id="ARBA00022552"/>
    </source>
</evidence>
<keyword evidence="4 7" id="KW-0853">WD repeat</keyword>
<sequence length="772" mass="88517">MVTTSPASKVVKSPAAKKLTKKRTRKEMQEEEDPFQLPESVEEEEPSEQEEVDETAGDKPLEEVGVQQLQDEYEEDSSDEEDLRNTIGNVPLKWYDEFDHIGYDLAGEKILKGSTGDTIDQFLKKCNDPNFGRTVVDSLTGEEVILSEKDIELIKQYRKGRTIATDNLYEPFEDFFTFEKMKHPLRNFPPQKRSFVPSVNDKRKVSKLVYAIKMGWIKPKSDQPDPEKKVVDVSFWDEAPNEDALQHLKRRIDAPQRKLPDHFSSCHPPPEYLFTEEEEGSIFVSTFPLLTNAVSIVQEEEWKNQEPEERMLRFIPQDYTSMRHIPTSRKVELFDWLQDLSLCPRQRKLKIHVDPEALLPKLPQPQELKPFPSRLNKVYKGHTDFVRTISVDCGEWLASGGDDCTLRVWHIRSGHCIRTITFDHKVKHVVWCPKKDLHLLAVVVENDVYIVDPKVDDPDQVEEPVWDVVKSYRSNMEEPTEDSPAPATQWRLATEEEYATKGLLCVVTHPKLVSRVVWHSSAKYFVSITSGTTAVFFHKFYQFHSGKFSKFKSQVQDVALHPTKPLVFLATKIHLLVYNITTQSLVKKMLTNCQWISRIALHPLGESPDLQYEMATSVMRNRRHVQLLLTWSTDSSCIPGSGVLAGHYQPGQLSPGDNVLIGSYENHVAWLDMEFSNKPYKMMRYHKGAIRSIVYHPSRPLFASGSDDGKIVVTHGMVYDDYSKSPLIVAVKVLRGHQAVSKLTVLDCVFHPQEPWLFSAGADGNIHLYTDE</sequence>
<comment type="subcellular location">
    <subcellularLocation>
        <location evidence="1">Nucleus</location>
        <location evidence="1">Nucleolus</location>
    </subcellularLocation>
</comment>
<evidence type="ECO:0000256" key="1">
    <source>
        <dbReference type="ARBA" id="ARBA00004604"/>
    </source>
</evidence>
<dbReference type="EMBL" id="CP092866">
    <property type="protein sequence ID" value="UYV66111.1"/>
    <property type="molecule type" value="Genomic_DNA"/>
</dbReference>
<feature type="domain" description="BOP1 N-terminal" evidence="9">
    <location>
        <begin position="95"/>
        <end position="372"/>
    </location>
</feature>
<dbReference type="Pfam" id="PF08145">
    <property type="entry name" value="BOP1NT"/>
    <property type="match status" value="2"/>
</dbReference>
<dbReference type="Pfam" id="PF00400">
    <property type="entry name" value="WD40"/>
    <property type="match status" value="3"/>
</dbReference>
<dbReference type="SMART" id="SM00320">
    <property type="entry name" value="WD40"/>
    <property type="match status" value="5"/>
</dbReference>
<dbReference type="InterPro" id="IPR036322">
    <property type="entry name" value="WD40_repeat_dom_sf"/>
</dbReference>
<dbReference type="SMART" id="SM01035">
    <property type="entry name" value="BOP1NT"/>
    <property type="match status" value="1"/>
</dbReference>
<name>A0ABY6KB84_9ARAC</name>
<feature type="compositionally biased region" description="Acidic residues" evidence="8">
    <location>
        <begin position="29"/>
        <end position="55"/>
    </location>
</feature>
<dbReference type="InterPro" id="IPR001680">
    <property type="entry name" value="WD40_rpt"/>
</dbReference>
<evidence type="ECO:0000313" key="10">
    <source>
        <dbReference type="EMBL" id="UYV66111.1"/>
    </source>
</evidence>
<feature type="region of interest" description="Disordered" evidence="8">
    <location>
        <begin position="1"/>
        <end position="84"/>
    </location>
</feature>
<dbReference type="PROSITE" id="PS50294">
    <property type="entry name" value="WD_REPEATS_REGION"/>
    <property type="match status" value="1"/>
</dbReference>
<dbReference type="Gene3D" id="2.130.10.10">
    <property type="entry name" value="YVTN repeat-like/Quinoprotein amine dehydrogenase"/>
    <property type="match status" value="2"/>
</dbReference>
<evidence type="ECO:0000259" key="9">
    <source>
        <dbReference type="SMART" id="SM01035"/>
    </source>
</evidence>
<organism evidence="10 11">
    <name type="scientific">Cordylochernes scorpioides</name>
    <dbReference type="NCBI Taxonomy" id="51811"/>
    <lineage>
        <taxon>Eukaryota</taxon>
        <taxon>Metazoa</taxon>
        <taxon>Ecdysozoa</taxon>
        <taxon>Arthropoda</taxon>
        <taxon>Chelicerata</taxon>
        <taxon>Arachnida</taxon>
        <taxon>Pseudoscorpiones</taxon>
        <taxon>Cheliferoidea</taxon>
        <taxon>Chernetidae</taxon>
        <taxon>Cordylochernes</taxon>
    </lineage>
</organism>
<evidence type="ECO:0000256" key="6">
    <source>
        <dbReference type="ARBA" id="ARBA00023242"/>
    </source>
</evidence>
<dbReference type="PANTHER" id="PTHR17605:SF0">
    <property type="entry name" value="RIBOSOME BIOGENESIS PROTEIN BOP1"/>
    <property type="match status" value="1"/>
</dbReference>
<dbReference type="PROSITE" id="PS50082">
    <property type="entry name" value="WD_REPEATS_2"/>
    <property type="match status" value="2"/>
</dbReference>
<keyword evidence="5" id="KW-0677">Repeat</keyword>
<gene>
    <name evidence="10" type="ORF">LAZ67_4000313</name>
</gene>
<keyword evidence="11" id="KW-1185">Reference proteome</keyword>
<accession>A0ABY6KB84</accession>
<keyword evidence="2" id="KW-0690">Ribosome biogenesis</keyword>
<feature type="repeat" description="WD" evidence="7">
    <location>
        <begin position="379"/>
        <end position="419"/>
    </location>
</feature>
<evidence type="ECO:0000256" key="7">
    <source>
        <dbReference type="PROSITE-ProRule" id="PRU00221"/>
    </source>
</evidence>
<evidence type="ECO:0000256" key="4">
    <source>
        <dbReference type="ARBA" id="ARBA00022574"/>
    </source>
</evidence>
<keyword evidence="6" id="KW-0539">Nucleus</keyword>
<dbReference type="InterPro" id="IPR028598">
    <property type="entry name" value="BOP1/Erb1"/>
</dbReference>
<dbReference type="InterPro" id="IPR015943">
    <property type="entry name" value="WD40/YVTN_repeat-like_dom_sf"/>
</dbReference>
<dbReference type="SUPFAM" id="SSF50978">
    <property type="entry name" value="WD40 repeat-like"/>
    <property type="match status" value="1"/>
</dbReference>